<accession>A0A2K3QP98</accession>
<feature type="region of interest" description="Disordered" evidence="3">
    <location>
        <begin position="136"/>
        <end position="267"/>
    </location>
</feature>
<dbReference type="GO" id="GO:0008270">
    <property type="term" value="F:zinc ion binding"/>
    <property type="evidence" value="ECO:0007669"/>
    <property type="project" value="InterPro"/>
</dbReference>
<dbReference type="Pfam" id="PF11951">
    <property type="entry name" value="Fungal_trans_2"/>
    <property type="match status" value="1"/>
</dbReference>
<feature type="compositionally biased region" description="Polar residues" evidence="3">
    <location>
        <begin position="229"/>
        <end position="238"/>
    </location>
</feature>
<dbReference type="Gene3D" id="4.10.240.10">
    <property type="entry name" value="Zn(2)-C6 fungal-type DNA-binding domain"/>
    <property type="match status" value="1"/>
</dbReference>
<organism evidence="4 5">
    <name type="scientific">Tolypocladium capitatum</name>
    <dbReference type="NCBI Taxonomy" id="45235"/>
    <lineage>
        <taxon>Eukaryota</taxon>
        <taxon>Fungi</taxon>
        <taxon>Dikarya</taxon>
        <taxon>Ascomycota</taxon>
        <taxon>Pezizomycotina</taxon>
        <taxon>Sordariomycetes</taxon>
        <taxon>Hypocreomycetidae</taxon>
        <taxon>Hypocreales</taxon>
        <taxon>Ophiocordycipitaceae</taxon>
        <taxon>Tolypocladium</taxon>
    </lineage>
</organism>
<dbReference type="PANTHER" id="PTHR37534:SF10">
    <property type="entry name" value="ZN(II)2CYS6 TRANSCRIPTION FACTOR (EUROFUNG)"/>
    <property type="match status" value="1"/>
</dbReference>
<keyword evidence="5" id="KW-1185">Reference proteome</keyword>
<evidence type="ECO:0000256" key="3">
    <source>
        <dbReference type="SAM" id="MobiDB-lite"/>
    </source>
</evidence>
<dbReference type="InterPro" id="IPR036864">
    <property type="entry name" value="Zn2-C6_fun-type_DNA-bd_sf"/>
</dbReference>
<dbReference type="AlphaFoldDB" id="A0A2K3QP98"/>
<dbReference type="InterPro" id="IPR001138">
    <property type="entry name" value="Zn2Cys6_DnaBD"/>
</dbReference>
<dbReference type="EMBL" id="NRSZ01000121">
    <property type="protein sequence ID" value="PNY29364.1"/>
    <property type="molecule type" value="Genomic_DNA"/>
</dbReference>
<dbReference type="GO" id="GO:0000976">
    <property type="term" value="F:transcription cis-regulatory region binding"/>
    <property type="evidence" value="ECO:0007669"/>
    <property type="project" value="TreeGrafter"/>
</dbReference>
<evidence type="ECO:0000256" key="2">
    <source>
        <dbReference type="ARBA" id="ARBA00023242"/>
    </source>
</evidence>
<dbReference type="GO" id="GO:0045944">
    <property type="term" value="P:positive regulation of transcription by RNA polymerase II"/>
    <property type="evidence" value="ECO:0007669"/>
    <property type="project" value="TreeGrafter"/>
</dbReference>
<dbReference type="GO" id="GO:0000981">
    <property type="term" value="F:DNA-binding transcription factor activity, RNA polymerase II-specific"/>
    <property type="evidence" value="ECO:0007669"/>
    <property type="project" value="InterPro"/>
</dbReference>
<proteinExistence type="predicted"/>
<comment type="subcellular location">
    <subcellularLocation>
        <location evidence="1">Nucleus</location>
    </subcellularLocation>
</comment>
<feature type="compositionally biased region" description="Acidic residues" evidence="3">
    <location>
        <begin position="175"/>
        <end position="185"/>
    </location>
</feature>
<dbReference type="CDD" id="cd00067">
    <property type="entry name" value="GAL4"/>
    <property type="match status" value="1"/>
</dbReference>
<feature type="compositionally biased region" description="Basic and acidic residues" evidence="3">
    <location>
        <begin position="256"/>
        <end position="265"/>
    </location>
</feature>
<feature type="compositionally biased region" description="Polar residues" evidence="3">
    <location>
        <begin position="152"/>
        <end position="172"/>
    </location>
</feature>
<dbReference type="GO" id="GO:0005634">
    <property type="term" value="C:nucleus"/>
    <property type="evidence" value="ECO:0007669"/>
    <property type="project" value="UniProtKB-SubCell"/>
</dbReference>
<comment type="caution">
    <text evidence="4">The sequence shown here is derived from an EMBL/GenBank/DDBJ whole genome shotgun (WGS) entry which is preliminary data.</text>
</comment>
<keyword evidence="2" id="KW-0539">Nucleus</keyword>
<sequence>MGDFYHHFLTYMSGAEGYPAANPDELNPSVVGPRISMPLHGTPMPSAYQNLGYFGGILDPVPVNASKQPKGRRKSGNGPGTGIDHVKHRRTRSGCFMCRNRRVKVSLNLETHHLTSRLQPANKCDETRPICKRCKKGNRDCVYPDPPAPKGASSQNKSKDATSSAQKYSPKSPNGDDDDDDDNEQEEKLETIYDEYETEELRGLTVQPTGAGSLAKAGVRRLTGRHSSESLSQAGTKRSSSPSTSTTGSTSANTTKSHERGRRADWSSVHPNFQPYLDYFVENITNHHYGLANDGDDFFRNILPSMAVGHEPLLYALVGFSAYHATLQNPNGKLQDFLHYYNKSVTLLLGCLKRKETNTVQTLVTILQLATIEEFLGDWVNLMGHQKAALEIITQIFTPENVTNTAAGRMCLNWYSRYDNYVAIMGGFPTELPREWFKTNAEHSRAQVATNPGDLRWKIEDRSVRLRLITYDMSMLYARGSQGQISSRDFAREHSRITQRLVEWKTNWDPALMDSRYLVTDFSYRTPIDSGDIVDPYEPGVLFKPPLFTTTLISAEWHSILIMHLTQSANTAPMQPFMELGKHAYAACQYFESVEFWPLKPKGSLISLQPCLSIAALFLPQDLRHQMWIRRKFALLDILGCIHPTTCRMKMAEVFRDPSCAHWWLPNDQGLTPVLRSIRTFADERDAAAVNAQQGNIQQTPMREARGEIPLACDRLCATYSACDYRDVWADNKLLKIDETRLSRARRLESQLDTGNTMPVLDT</sequence>
<evidence type="ECO:0008006" key="6">
    <source>
        <dbReference type="Google" id="ProtNLM"/>
    </source>
</evidence>
<dbReference type="PANTHER" id="PTHR37534">
    <property type="entry name" value="TRANSCRIPTIONAL ACTIVATOR PROTEIN UGA3"/>
    <property type="match status" value="1"/>
</dbReference>
<name>A0A2K3QP98_9HYPO</name>
<evidence type="ECO:0000313" key="5">
    <source>
        <dbReference type="Proteomes" id="UP000236621"/>
    </source>
</evidence>
<dbReference type="Proteomes" id="UP000236621">
    <property type="component" value="Unassembled WGS sequence"/>
</dbReference>
<evidence type="ECO:0000313" key="4">
    <source>
        <dbReference type="EMBL" id="PNY29364.1"/>
    </source>
</evidence>
<protein>
    <recommendedName>
        <fullName evidence="6">Zn(2)-C6 fungal-type domain-containing protein</fullName>
    </recommendedName>
</protein>
<reference evidence="4 5" key="1">
    <citation type="submission" date="2017-08" db="EMBL/GenBank/DDBJ databases">
        <title>Harnessing the power of phylogenomics to disentangle the directionality and signatures of interkingdom host jumping in the parasitic fungal genus Tolypocladium.</title>
        <authorList>
            <person name="Quandt C.A."/>
            <person name="Patterson W."/>
            <person name="Spatafora J.W."/>
        </authorList>
    </citation>
    <scope>NUCLEOTIDE SEQUENCE [LARGE SCALE GENOMIC DNA]</scope>
    <source>
        <strain evidence="4 5">CBS 113982</strain>
    </source>
</reference>
<dbReference type="OrthoDB" id="4920593at2759"/>
<dbReference type="InterPro" id="IPR021858">
    <property type="entry name" value="Fun_TF"/>
</dbReference>
<feature type="compositionally biased region" description="Low complexity" evidence="3">
    <location>
        <begin position="239"/>
        <end position="255"/>
    </location>
</feature>
<evidence type="ECO:0000256" key="1">
    <source>
        <dbReference type="ARBA" id="ARBA00004123"/>
    </source>
</evidence>
<gene>
    <name evidence="4" type="ORF">TCAP_00714</name>
</gene>
<dbReference type="STRING" id="45235.A0A2K3QP98"/>
<feature type="region of interest" description="Disordered" evidence="3">
    <location>
        <begin position="63"/>
        <end position="86"/>
    </location>
</feature>